<dbReference type="OrthoDB" id="1542at2"/>
<reference evidence="1 2" key="1">
    <citation type="submission" date="2019-03" db="EMBL/GenBank/DDBJ databases">
        <title>Genomic Encyclopedia of Type Strains, Phase IV (KMG-IV): sequencing the most valuable type-strain genomes for metagenomic binning, comparative biology and taxonomic classification.</title>
        <authorList>
            <person name="Goeker M."/>
        </authorList>
    </citation>
    <scope>NUCLEOTIDE SEQUENCE [LARGE SCALE GENOMIC DNA]</scope>
    <source>
        <strain evidence="1 2">DSM 24176</strain>
    </source>
</reference>
<dbReference type="Gene3D" id="3.30.420.40">
    <property type="match status" value="1"/>
</dbReference>
<dbReference type="SUPFAM" id="SSF53067">
    <property type="entry name" value="Actin-like ATPase domain"/>
    <property type="match status" value="1"/>
</dbReference>
<dbReference type="PANTHER" id="PTHR32432">
    <property type="entry name" value="CELL DIVISION PROTEIN FTSA-RELATED"/>
    <property type="match status" value="1"/>
</dbReference>
<dbReference type="PIRSF" id="PIRSF012293">
    <property type="entry name" value="EutA"/>
    <property type="match status" value="1"/>
</dbReference>
<dbReference type="AlphaFoldDB" id="A0A4R1N1L2"/>
<gene>
    <name evidence="1" type="ORF">EDC19_1241</name>
</gene>
<dbReference type="InterPro" id="IPR043129">
    <property type="entry name" value="ATPase_NBD"/>
</dbReference>
<dbReference type="RefSeq" id="WP_132281947.1">
    <property type="nucleotide sequence ID" value="NZ_SMGQ01000011.1"/>
</dbReference>
<keyword evidence="1" id="KW-0456">Lyase</keyword>
<keyword evidence="2" id="KW-1185">Reference proteome</keyword>
<evidence type="ECO:0000313" key="2">
    <source>
        <dbReference type="Proteomes" id="UP000294545"/>
    </source>
</evidence>
<dbReference type="PANTHER" id="PTHR32432:SF13">
    <property type="entry name" value="ETHANOLAMINE AMMONIA-LYASE REACTIVASE EUTA"/>
    <property type="match status" value="1"/>
</dbReference>
<sequence>MDGILNSIGIDMGTSTTQIVFSKLSFDNTSTPWTVPKFDIINREVWFKSPIYFTPVINNTVIDIQALKKILEEVYHLAGIEKMDIQTGAVIITGETARKSNAKEVLNVMSGYAGDFVVATAGPDFEGILAGKGSGACEHSRKHSCTVMNLDIGGGTTNIAVYSQGEVIETGCFDIGGRLIRYDSSYRVTFISHKAKKMIQMLGLNIQEGKVADKKDLDALATVMATLLLDIIKGNHSNPFYKMLVTNKGVDWFNQNTVIFLSGGVAECVKKIKENKVLPWDTYGDIGLILGHKIFEVFNKATQTVRFGQETIGATVVGAGNHTTEVSGSTIYYHKGLLPIKNIPLVHLTEEEELKTGKDRVLKIKERIQWMQEQGDVELVALSIRGSPSYEFNQVLQLAQDIVEGLDDMLQRKQPLVIISQADIGKALGMCLASLLTANYPIVCIDAITALHGDYVDIGRPLEEGSALPVVIKTLVFERS</sequence>
<proteinExistence type="predicted"/>
<dbReference type="Pfam" id="PF06277">
    <property type="entry name" value="EutA"/>
    <property type="match status" value="1"/>
</dbReference>
<comment type="caution">
    <text evidence="1">The sequence shown here is derived from an EMBL/GenBank/DDBJ whole genome shotgun (WGS) entry which is preliminary data.</text>
</comment>
<evidence type="ECO:0000313" key="1">
    <source>
        <dbReference type="EMBL" id="TCK98802.1"/>
    </source>
</evidence>
<dbReference type="InterPro" id="IPR009377">
    <property type="entry name" value="EutA"/>
</dbReference>
<dbReference type="EMBL" id="SMGQ01000011">
    <property type="protein sequence ID" value="TCK98802.1"/>
    <property type="molecule type" value="Genomic_DNA"/>
</dbReference>
<organism evidence="1 2">
    <name type="scientific">Natranaerovirga hydrolytica</name>
    <dbReference type="NCBI Taxonomy" id="680378"/>
    <lineage>
        <taxon>Bacteria</taxon>
        <taxon>Bacillati</taxon>
        <taxon>Bacillota</taxon>
        <taxon>Clostridia</taxon>
        <taxon>Lachnospirales</taxon>
        <taxon>Natranaerovirgaceae</taxon>
        <taxon>Natranaerovirga</taxon>
    </lineage>
</organism>
<dbReference type="Proteomes" id="UP000294545">
    <property type="component" value="Unassembled WGS sequence"/>
</dbReference>
<dbReference type="InterPro" id="IPR050696">
    <property type="entry name" value="FtsA/MreB"/>
</dbReference>
<protein>
    <submittedName>
        <fullName evidence="1">Reactivating factor of adenosylcobalamin-dependent ethanolamine ammonia lyase</fullName>
    </submittedName>
</protein>
<name>A0A4R1N1L2_9FIRM</name>
<dbReference type="GO" id="GO:0016829">
    <property type="term" value="F:lyase activity"/>
    <property type="evidence" value="ECO:0007669"/>
    <property type="project" value="UniProtKB-KW"/>
</dbReference>
<accession>A0A4R1N1L2</accession>